<protein>
    <submittedName>
        <fullName evidence="2">Uncharacterized protein</fullName>
    </submittedName>
</protein>
<dbReference type="EMBL" id="MGGE01000027">
    <property type="protein sequence ID" value="OGM21050.1"/>
    <property type="molecule type" value="Genomic_DNA"/>
</dbReference>
<organism evidence="2 3">
    <name type="scientific">Candidatus Woesebacteria bacterium RIFCSPHIGHO2_01_FULL_38_9</name>
    <dbReference type="NCBI Taxonomy" id="1802492"/>
    <lineage>
        <taxon>Bacteria</taxon>
        <taxon>Candidatus Woeseibacteriota</taxon>
    </lineage>
</organism>
<dbReference type="Proteomes" id="UP000178419">
    <property type="component" value="Unassembled WGS sequence"/>
</dbReference>
<proteinExistence type="predicted"/>
<feature type="transmembrane region" description="Helical" evidence="1">
    <location>
        <begin position="16"/>
        <end position="36"/>
    </location>
</feature>
<evidence type="ECO:0000313" key="3">
    <source>
        <dbReference type="Proteomes" id="UP000178419"/>
    </source>
</evidence>
<dbReference type="AlphaFoldDB" id="A0A1F7Y1K3"/>
<evidence type="ECO:0000256" key="1">
    <source>
        <dbReference type="SAM" id="Phobius"/>
    </source>
</evidence>
<name>A0A1F7Y1K3_9BACT</name>
<comment type="caution">
    <text evidence="2">The sequence shown here is derived from an EMBL/GenBank/DDBJ whole genome shotgun (WGS) entry which is preliminary data.</text>
</comment>
<keyword evidence="1" id="KW-0812">Transmembrane</keyword>
<gene>
    <name evidence="2" type="ORF">A2714_01815</name>
</gene>
<accession>A0A1F7Y1K3</accession>
<keyword evidence="1" id="KW-0472">Membrane</keyword>
<reference evidence="2 3" key="1">
    <citation type="journal article" date="2016" name="Nat. Commun.">
        <title>Thousands of microbial genomes shed light on interconnected biogeochemical processes in an aquifer system.</title>
        <authorList>
            <person name="Anantharaman K."/>
            <person name="Brown C.T."/>
            <person name="Hug L.A."/>
            <person name="Sharon I."/>
            <person name="Castelle C.J."/>
            <person name="Probst A.J."/>
            <person name="Thomas B.C."/>
            <person name="Singh A."/>
            <person name="Wilkins M.J."/>
            <person name="Karaoz U."/>
            <person name="Brodie E.L."/>
            <person name="Williams K.H."/>
            <person name="Hubbard S.S."/>
            <person name="Banfield J.F."/>
        </authorList>
    </citation>
    <scope>NUCLEOTIDE SEQUENCE [LARGE SCALE GENOMIC DNA]</scope>
</reference>
<sequence>MKIFGRSIIRLISPNIKVMAIPVAVLLVVAILFIYLTKVGYSRVTKQISEYKLAQKTENILSGKLGLLKKVESEIADDTDSTILALPDKNPATWSISQLRLKSIENGLTMDSINVANSNSFEENINSIAIGVQITGQELAQILSFLSSLPTFAPISTTGEIQMEKGQDGGWAANTEVSIYWSKLPPTLPAIDETLNDLSNEEKTVLNKVSSLTKPTFTVLEPSGPKERLTPFN</sequence>
<keyword evidence="1" id="KW-1133">Transmembrane helix</keyword>
<evidence type="ECO:0000313" key="2">
    <source>
        <dbReference type="EMBL" id="OGM21050.1"/>
    </source>
</evidence>